<protein>
    <submittedName>
        <fullName evidence="6">CD225/dispanin family protein</fullName>
    </submittedName>
</protein>
<dbReference type="RefSeq" id="WP_118291357.1">
    <property type="nucleotide sequence ID" value="NZ_QRLF01000024.1"/>
</dbReference>
<sequence length="136" mass="15507">MALIQCNICRQIVSDKAVSCPHCGNAIVKPQYRVRYRDYIKSPIPDVLRPQSYMIHSVLLGLASLVLFTVWCLPFAIVSFIYANRVDDLWGKGDIDGAIFASHTAHKWYSIGLWVGISSWLLFFFVMFFVFIGLID</sequence>
<feature type="transmembrane region" description="Helical" evidence="5">
    <location>
        <begin position="111"/>
        <end position="135"/>
    </location>
</feature>
<accession>A0A415BPK4</accession>
<reference evidence="6 7" key="1">
    <citation type="submission" date="2018-08" db="EMBL/GenBank/DDBJ databases">
        <title>A genome reference for cultivated species of the human gut microbiota.</title>
        <authorList>
            <person name="Zou Y."/>
            <person name="Xue W."/>
            <person name="Luo G."/>
        </authorList>
    </citation>
    <scope>NUCLEOTIDE SEQUENCE [LARGE SCALE GENOMIC DNA]</scope>
    <source>
        <strain evidence="6 7">AM13-21</strain>
    </source>
</reference>
<keyword evidence="2 5" id="KW-0812">Transmembrane</keyword>
<evidence type="ECO:0000256" key="4">
    <source>
        <dbReference type="ARBA" id="ARBA00023136"/>
    </source>
</evidence>
<dbReference type="Pfam" id="PF04505">
    <property type="entry name" value="CD225"/>
    <property type="match status" value="1"/>
</dbReference>
<keyword evidence="3 5" id="KW-1133">Transmembrane helix</keyword>
<comment type="caution">
    <text evidence="6">The sequence shown here is derived from an EMBL/GenBank/DDBJ whole genome shotgun (WGS) entry which is preliminary data.</text>
</comment>
<evidence type="ECO:0000313" key="6">
    <source>
        <dbReference type="EMBL" id="RHI88806.1"/>
    </source>
</evidence>
<dbReference type="AlphaFoldDB" id="A0A415BPK4"/>
<evidence type="ECO:0000256" key="1">
    <source>
        <dbReference type="ARBA" id="ARBA00004370"/>
    </source>
</evidence>
<evidence type="ECO:0000256" key="2">
    <source>
        <dbReference type="ARBA" id="ARBA00022692"/>
    </source>
</evidence>
<evidence type="ECO:0000256" key="5">
    <source>
        <dbReference type="SAM" id="Phobius"/>
    </source>
</evidence>
<evidence type="ECO:0000256" key="3">
    <source>
        <dbReference type="ARBA" id="ARBA00022989"/>
    </source>
</evidence>
<name>A0A415BPK4_PHOVU</name>
<organism evidence="6 7">
    <name type="scientific">Phocaeicola vulgatus</name>
    <name type="common">Bacteroides vulgatus</name>
    <dbReference type="NCBI Taxonomy" id="821"/>
    <lineage>
        <taxon>Bacteria</taxon>
        <taxon>Pseudomonadati</taxon>
        <taxon>Bacteroidota</taxon>
        <taxon>Bacteroidia</taxon>
        <taxon>Bacteroidales</taxon>
        <taxon>Bacteroidaceae</taxon>
        <taxon>Phocaeicola</taxon>
    </lineage>
</organism>
<dbReference type="GO" id="GO:0016020">
    <property type="term" value="C:membrane"/>
    <property type="evidence" value="ECO:0007669"/>
    <property type="project" value="UniProtKB-SubCell"/>
</dbReference>
<dbReference type="Proteomes" id="UP000285777">
    <property type="component" value="Unassembled WGS sequence"/>
</dbReference>
<dbReference type="InterPro" id="IPR007593">
    <property type="entry name" value="CD225/Dispanin_fam"/>
</dbReference>
<gene>
    <name evidence="6" type="ORF">DW150_14400</name>
</gene>
<keyword evidence="4 5" id="KW-0472">Membrane</keyword>
<feature type="transmembrane region" description="Helical" evidence="5">
    <location>
        <begin position="58"/>
        <end position="83"/>
    </location>
</feature>
<comment type="subcellular location">
    <subcellularLocation>
        <location evidence="1">Membrane</location>
    </subcellularLocation>
</comment>
<evidence type="ECO:0000313" key="7">
    <source>
        <dbReference type="Proteomes" id="UP000285777"/>
    </source>
</evidence>
<dbReference type="EMBL" id="QRLF01000024">
    <property type="protein sequence ID" value="RHI88806.1"/>
    <property type="molecule type" value="Genomic_DNA"/>
</dbReference>
<proteinExistence type="predicted"/>